<evidence type="ECO:0000256" key="4">
    <source>
        <dbReference type="ARBA" id="ARBA00012268"/>
    </source>
</evidence>
<keyword evidence="8" id="KW-0119">Carbohydrate metabolism</keyword>
<dbReference type="PANTHER" id="PTHR43651">
    <property type="entry name" value="1,4-ALPHA-GLUCAN-BRANCHING ENZYME"/>
    <property type="match status" value="1"/>
</dbReference>
<feature type="binding site" evidence="16">
    <location>
        <begin position="259"/>
        <end position="264"/>
    </location>
    <ligand>
        <name>substrate</name>
    </ligand>
</feature>
<dbReference type="InterPro" id="IPR014756">
    <property type="entry name" value="Ig_E-set"/>
</dbReference>
<organism evidence="19 20">
    <name type="scientific">Pedobacter metabolipauper</name>
    <dbReference type="NCBI Taxonomy" id="425513"/>
    <lineage>
        <taxon>Bacteria</taxon>
        <taxon>Pseudomonadati</taxon>
        <taxon>Bacteroidota</taxon>
        <taxon>Sphingobacteriia</taxon>
        <taxon>Sphingobacteriales</taxon>
        <taxon>Sphingobacteriaceae</taxon>
        <taxon>Pedobacter</taxon>
    </lineage>
</organism>
<dbReference type="PIRSF" id="PIRSF006337">
    <property type="entry name" value="Trehalose_TreZ"/>
    <property type="match status" value="1"/>
</dbReference>
<dbReference type="Pfam" id="PF00128">
    <property type="entry name" value="Alpha-amylase"/>
    <property type="match status" value="1"/>
</dbReference>
<dbReference type="InterPro" id="IPR044901">
    <property type="entry name" value="Trehalose_TreZ_E-set_sf"/>
</dbReference>
<comment type="pathway">
    <text evidence="2 14">Glycan biosynthesis; trehalose biosynthesis.</text>
</comment>
<dbReference type="Gene3D" id="3.20.20.80">
    <property type="entry name" value="Glycosidases"/>
    <property type="match status" value="1"/>
</dbReference>
<keyword evidence="7 14" id="KW-0378">Hydrolase</keyword>
<name>A0A4R6SZP7_9SPHI</name>
<dbReference type="InterPro" id="IPR012768">
    <property type="entry name" value="Trehalose_TreZ"/>
</dbReference>
<dbReference type="SMART" id="SM00642">
    <property type="entry name" value="Aamy"/>
    <property type="match status" value="1"/>
</dbReference>
<feature type="site" description="Transition state stabilizer" evidence="17">
    <location>
        <position position="392"/>
    </location>
</feature>
<evidence type="ECO:0000256" key="14">
    <source>
        <dbReference type="PIRNR" id="PIRNR006337"/>
    </source>
</evidence>
<feature type="binding site" evidence="16">
    <location>
        <begin position="391"/>
        <end position="396"/>
    </location>
    <ligand>
        <name>substrate</name>
    </ligand>
</feature>
<feature type="domain" description="Glycosyl hydrolase family 13 catalytic" evidence="18">
    <location>
        <begin position="115"/>
        <end position="459"/>
    </location>
</feature>
<dbReference type="CDD" id="cd02853">
    <property type="entry name" value="E_set_MTHase_like_N"/>
    <property type="match status" value="1"/>
</dbReference>
<dbReference type="RefSeq" id="WP_133576065.1">
    <property type="nucleotide sequence ID" value="NZ_SNYC01000004.1"/>
</dbReference>
<dbReference type="InterPro" id="IPR017853">
    <property type="entry name" value="GH"/>
</dbReference>
<evidence type="ECO:0000256" key="8">
    <source>
        <dbReference type="ARBA" id="ARBA00023277"/>
    </source>
</evidence>
<dbReference type="InterPro" id="IPR013783">
    <property type="entry name" value="Ig-like_fold"/>
</dbReference>
<dbReference type="GO" id="GO:0005992">
    <property type="term" value="P:trehalose biosynthetic process"/>
    <property type="evidence" value="ECO:0007669"/>
    <property type="project" value="UniProtKB-UniRule"/>
</dbReference>
<evidence type="ECO:0000256" key="10">
    <source>
        <dbReference type="ARBA" id="ARBA00032057"/>
    </source>
</evidence>
<dbReference type="AlphaFoldDB" id="A0A4R6SZP7"/>
<evidence type="ECO:0000256" key="12">
    <source>
        <dbReference type="ARBA" id="ARBA00034013"/>
    </source>
</evidence>
<dbReference type="EC" id="3.2.1.141" evidence="4 13"/>
<dbReference type="GO" id="GO:0005737">
    <property type="term" value="C:cytoplasm"/>
    <property type="evidence" value="ECO:0007669"/>
    <property type="project" value="UniProtKB-SubCell"/>
</dbReference>
<evidence type="ECO:0000256" key="15">
    <source>
        <dbReference type="PIRSR" id="PIRSR006337-1"/>
    </source>
</evidence>
<evidence type="ECO:0000313" key="20">
    <source>
        <dbReference type="Proteomes" id="UP000295620"/>
    </source>
</evidence>
<dbReference type="InterPro" id="IPR006047">
    <property type="entry name" value="GH13_cat_dom"/>
</dbReference>
<evidence type="ECO:0000256" key="3">
    <source>
        <dbReference type="ARBA" id="ARBA00008061"/>
    </source>
</evidence>
<dbReference type="UniPathway" id="UPA00299"/>
<dbReference type="OrthoDB" id="9761875at2"/>
<dbReference type="SUPFAM" id="SSF51445">
    <property type="entry name" value="(Trans)glycosidases"/>
    <property type="match status" value="1"/>
</dbReference>
<feature type="active site" description="Nucleophile" evidence="15">
    <location>
        <position position="261"/>
    </location>
</feature>
<evidence type="ECO:0000256" key="11">
    <source>
        <dbReference type="ARBA" id="ARBA00033284"/>
    </source>
</evidence>
<dbReference type="EMBL" id="SNYC01000004">
    <property type="protein sequence ID" value="TDQ10025.1"/>
    <property type="molecule type" value="Genomic_DNA"/>
</dbReference>
<comment type="catalytic activity">
    <reaction evidence="12 14">
        <text>hydrolysis of (1-&gt;4)-alpha-D-glucosidic linkage in 4-alpha-D-[(1-&gt;4)-alpha-D-glucanosyl]n trehalose to yield trehalose and (1-&gt;4)-alpha-D-glucan.</text>
        <dbReference type="EC" id="3.2.1.141"/>
    </reaction>
</comment>
<sequence>MNLLKRNIGLNFDAQNNAVICVWAPNADSVAVKVIHTGLILELNSGERGYWNLVSAEIKIGDRYVFVIDGKELPDPASLAQREGVHEASEAISLNFSWTDESWKNIPLEHYILYELHTGTFSASGDFKGIEARLDHLVELGVTAIELMPIASFPGSRNWGYDGVFLFAVQQSYGGPEGLQHLVNVCHEKGLAVILDVVYNHLGPEGNYLSEFGPYFTDKYHTPWGNAINYDDQNCDGVRDFMVENVLMWFRDFHIDALRLDAVHAIKDFSAVHLLQLIREKTDELMEHTGRKHYLIAESDLNDPKYISPVADHGLGMDAQWVDEFHHALRVTAGEPAKGYYADFSGIDHLAKSYCDAYVYTGTYSAERKKTFGKTAAGHPGQQFIVFSQNHDQVGNRMLGERSSTLFSFEMQKLMAAAVLSAPFLPMLFMGEEWGETNPFLYFVSHTDLELVELVRKGRKAEFTEMHGAGEAPDPQDESTFLASKLNWSRLSEPDHRILFQFYKKLIALRKNTVLGNGDREGTHVHLLAKQHALLLERGTSGDLDLVLCGMNFSKQPQSLVIPPHLKIHLKLIDSAAPEWLGTGTAAVIADPDRSISCSDNADVIPEMQDKTEKLLLQPESFIAYSASYV</sequence>
<dbReference type="Gene3D" id="2.60.40.10">
    <property type="entry name" value="Immunoglobulins"/>
    <property type="match status" value="1"/>
</dbReference>
<evidence type="ECO:0000259" key="18">
    <source>
        <dbReference type="SMART" id="SM00642"/>
    </source>
</evidence>
<dbReference type="CDD" id="cd11325">
    <property type="entry name" value="AmyAc_GTHase"/>
    <property type="match status" value="1"/>
</dbReference>
<evidence type="ECO:0000256" key="2">
    <source>
        <dbReference type="ARBA" id="ARBA00005199"/>
    </source>
</evidence>
<feature type="active site" description="Proton donor" evidence="15">
    <location>
        <position position="298"/>
    </location>
</feature>
<comment type="similarity">
    <text evidence="3 14">Belongs to the glycosyl hydrolase 13 family.</text>
</comment>
<dbReference type="Gene3D" id="1.10.10.760">
    <property type="entry name" value="E-set domains of sugar-utilizing enzymes"/>
    <property type="match status" value="1"/>
</dbReference>
<gene>
    <name evidence="19" type="ORF">ATK78_2184</name>
</gene>
<evidence type="ECO:0000256" key="16">
    <source>
        <dbReference type="PIRSR" id="PIRSR006337-2"/>
    </source>
</evidence>
<protein>
    <recommendedName>
        <fullName evidence="5 13">Malto-oligosyltrehalose trehalohydrolase</fullName>
        <shortName evidence="14">MTHase</shortName>
        <ecNumber evidence="4 13">3.2.1.141</ecNumber>
    </recommendedName>
    <alternativeName>
        <fullName evidence="11 14">4-alpha-D-((1-&gt;4)-alpha-D-glucano)trehalose trehalohydrolase</fullName>
    </alternativeName>
    <alternativeName>
        <fullName evidence="10 14">Maltooligosyl trehalose trehalohydrolase</fullName>
    </alternativeName>
</protein>
<proteinExistence type="inferred from homology"/>
<dbReference type="Proteomes" id="UP000295620">
    <property type="component" value="Unassembled WGS sequence"/>
</dbReference>
<dbReference type="PANTHER" id="PTHR43651:SF11">
    <property type="entry name" value="MALTO-OLIGOSYLTREHALOSE TREHALOHYDROLASE"/>
    <property type="match status" value="1"/>
</dbReference>
<keyword evidence="9 14" id="KW-0326">Glycosidase</keyword>
<comment type="subcellular location">
    <subcellularLocation>
        <location evidence="1 15">Cytoplasm</location>
    </subcellularLocation>
</comment>
<accession>A0A4R6SZP7</accession>
<evidence type="ECO:0000256" key="1">
    <source>
        <dbReference type="ARBA" id="ARBA00004496"/>
    </source>
</evidence>
<evidence type="ECO:0000256" key="6">
    <source>
        <dbReference type="ARBA" id="ARBA00022490"/>
    </source>
</evidence>
<keyword evidence="20" id="KW-1185">Reference proteome</keyword>
<evidence type="ECO:0000256" key="7">
    <source>
        <dbReference type="ARBA" id="ARBA00022801"/>
    </source>
</evidence>
<dbReference type="NCBIfam" id="TIGR02402">
    <property type="entry name" value="trehalose_TreZ"/>
    <property type="match status" value="1"/>
</dbReference>
<evidence type="ECO:0000256" key="17">
    <source>
        <dbReference type="PIRSR" id="PIRSR006337-3"/>
    </source>
</evidence>
<evidence type="ECO:0000256" key="9">
    <source>
        <dbReference type="ARBA" id="ARBA00023295"/>
    </source>
</evidence>
<dbReference type="GO" id="GO:0033942">
    <property type="term" value="F:4-alpha-D-(1-&gt;4)-alpha-D-glucanotrehalose trehalohydrolase activity"/>
    <property type="evidence" value="ECO:0007669"/>
    <property type="project" value="UniProtKB-EC"/>
</dbReference>
<evidence type="ECO:0000313" key="19">
    <source>
        <dbReference type="EMBL" id="TDQ10025.1"/>
    </source>
</evidence>
<feature type="binding site" evidence="16">
    <location>
        <begin position="323"/>
        <end position="327"/>
    </location>
    <ligand>
        <name>substrate</name>
    </ligand>
</feature>
<evidence type="ECO:0000256" key="13">
    <source>
        <dbReference type="NCBIfam" id="TIGR02402"/>
    </source>
</evidence>
<keyword evidence="6" id="KW-0963">Cytoplasm</keyword>
<reference evidence="19 20" key="1">
    <citation type="submission" date="2019-03" db="EMBL/GenBank/DDBJ databases">
        <title>Genomic Encyclopedia of Archaeal and Bacterial Type Strains, Phase II (KMG-II): from individual species to whole genera.</title>
        <authorList>
            <person name="Goeker M."/>
        </authorList>
    </citation>
    <scope>NUCLEOTIDE SEQUENCE [LARGE SCALE GENOMIC DNA]</scope>
    <source>
        <strain evidence="19 20">DSM 19035</strain>
    </source>
</reference>
<evidence type="ECO:0000256" key="5">
    <source>
        <dbReference type="ARBA" id="ARBA00015938"/>
    </source>
</evidence>
<dbReference type="SUPFAM" id="SSF81296">
    <property type="entry name" value="E set domains"/>
    <property type="match status" value="1"/>
</dbReference>
<comment type="caution">
    <text evidence="19">The sequence shown here is derived from an EMBL/GenBank/DDBJ whole genome shotgun (WGS) entry which is preliminary data.</text>
</comment>